<protein>
    <submittedName>
        <fullName evidence="1">Uncharacterized protein</fullName>
    </submittedName>
</protein>
<proteinExistence type="predicted"/>
<reference evidence="1 2" key="1">
    <citation type="journal article" date="2023" name="bioRxiv">
        <title>High-quality genome assemblies of four members of thePodospora anserinaspecies complex.</title>
        <authorList>
            <person name="Ament-Velasquez S.L."/>
            <person name="Vogan A.A."/>
            <person name="Wallerman O."/>
            <person name="Hartmann F."/>
            <person name="Gautier V."/>
            <person name="Silar P."/>
            <person name="Giraud T."/>
            <person name="Johannesson H."/>
        </authorList>
    </citation>
    <scope>NUCLEOTIDE SEQUENCE [LARGE SCALE GENOMIC DNA]</scope>
    <source>
        <strain evidence="1 2">CBS 415.72m</strain>
    </source>
</reference>
<evidence type="ECO:0000313" key="1">
    <source>
        <dbReference type="EMBL" id="KAK4653909.1"/>
    </source>
</evidence>
<accession>A0ABR0GDS8</accession>
<keyword evidence="2" id="KW-1185">Reference proteome</keyword>
<dbReference type="EMBL" id="JAFFHA010000007">
    <property type="protein sequence ID" value="KAK4653909.1"/>
    <property type="molecule type" value="Genomic_DNA"/>
</dbReference>
<dbReference type="GeneID" id="87911378"/>
<dbReference type="RefSeq" id="XP_062742884.1">
    <property type="nucleotide sequence ID" value="XM_062891471.1"/>
</dbReference>
<gene>
    <name evidence="1" type="ORF">QC762_510690</name>
</gene>
<organism evidence="1 2">
    <name type="scientific">Podospora pseudocomata</name>
    <dbReference type="NCBI Taxonomy" id="2093779"/>
    <lineage>
        <taxon>Eukaryota</taxon>
        <taxon>Fungi</taxon>
        <taxon>Dikarya</taxon>
        <taxon>Ascomycota</taxon>
        <taxon>Pezizomycotina</taxon>
        <taxon>Sordariomycetes</taxon>
        <taxon>Sordariomycetidae</taxon>
        <taxon>Sordariales</taxon>
        <taxon>Podosporaceae</taxon>
        <taxon>Podospora</taxon>
    </lineage>
</organism>
<sequence>MGNWLCKPPLPERGVHYEYHESVSEFGSDLSLPTGPAGVTLSNITLDVMSKLPSNVTRHQGRRPVGRRPAEGLTETTTVKTMTTLTNGQVVTTTETTTVTVGQGERVRRFGRRGRR</sequence>
<dbReference type="Proteomes" id="UP001323405">
    <property type="component" value="Unassembled WGS sequence"/>
</dbReference>
<comment type="caution">
    <text evidence="1">The sequence shown here is derived from an EMBL/GenBank/DDBJ whole genome shotgun (WGS) entry which is preliminary data.</text>
</comment>
<evidence type="ECO:0000313" key="2">
    <source>
        <dbReference type="Proteomes" id="UP001323405"/>
    </source>
</evidence>
<name>A0ABR0GDS8_9PEZI</name>